<feature type="transmembrane region" description="Helical" evidence="5">
    <location>
        <begin position="143"/>
        <end position="163"/>
    </location>
</feature>
<evidence type="ECO:0000256" key="5">
    <source>
        <dbReference type="SAM" id="Phobius"/>
    </source>
</evidence>
<evidence type="ECO:0000256" key="1">
    <source>
        <dbReference type="ARBA" id="ARBA00004141"/>
    </source>
</evidence>
<organism evidence="7 8">
    <name type="scientific">Pedobacter cryotolerans</name>
    <dbReference type="NCBI Taxonomy" id="2571270"/>
    <lineage>
        <taxon>Bacteria</taxon>
        <taxon>Pseudomonadati</taxon>
        <taxon>Bacteroidota</taxon>
        <taxon>Sphingobacteriia</taxon>
        <taxon>Sphingobacteriales</taxon>
        <taxon>Sphingobacteriaceae</taxon>
        <taxon>Pedobacter</taxon>
    </lineage>
</organism>
<feature type="transmembrane region" description="Helical" evidence="5">
    <location>
        <begin position="431"/>
        <end position="449"/>
    </location>
</feature>
<dbReference type="EMBL" id="SWBO01000001">
    <property type="protein sequence ID" value="TKC03228.1"/>
    <property type="molecule type" value="Genomic_DNA"/>
</dbReference>
<name>A0A4U1CBC0_9SPHI</name>
<accession>A0A4U1CBC0</accession>
<sequence>MSKKANKSTTFTKPNLQEKSIDFSDHICTVIITLYLLIEMSPKIEIQDQMGLHWLLIAALNFLSLSYIFSNKNLIDPFQLKSVFRNAISIPYLLFTFISGVSIILALNPVEGLVVYSRVLTTVLAFLVLGVLLFNKLHLIKNIALVITFLALMQGFESVTYFYKNVNKTPIDVLINDLQGTTGNKNVFAAAFIIKLPFIIYCIITRRSLLKVVAILSLFLCLFSVFLINARAAFLGLILELTIITIGMAYLRWKDLKSKKHLFNTSYIIVVLLLSFMVSQHSLKNATKDKSSTYGTVATRLGTLAEQNTSETNIRLAYWKKSIDLIKEKPFIGVGLGNWKLYTPLYTNTILDDNVFSKHPHNDFIEVAGETGVPNALIYLSIFIIAFYLTVKILSSDRSLEAKTIAIITFAALSGYFVDAFFNFPAERPNIQFLFALALALFIVSWRNGKPLFIVSSTNKPLKVFAGLAILLCISTIYVNAMVFNSSRAQYKVDNDLAAIDGIDTAMPKLKYEDVNLMFPEMPNIGENSETIGFKKAKYLQKEKRFDEAIKLLDSVHYQMPNLVYGDYLKCNIYLEKKQLDSAFKYGKKAAYAKPRHFYYFRMASYLARVHKDVKEVQKLFNQYNKYRKDQQSYSYYAESLFYSDYSKTEVKKIVNEGLKLYPTDATMLGLKPYLP</sequence>
<protein>
    <submittedName>
        <fullName evidence="7">O-antigen ligase family protein</fullName>
    </submittedName>
</protein>
<reference evidence="7 8" key="1">
    <citation type="submission" date="2019-04" db="EMBL/GenBank/DDBJ databases">
        <title>Pedobacter sp. AR-2-6 sp. nov., isolated from Arctic soil.</title>
        <authorList>
            <person name="Dahal R.H."/>
            <person name="Kim D.-U."/>
        </authorList>
    </citation>
    <scope>NUCLEOTIDE SEQUENCE [LARGE SCALE GENOMIC DNA]</scope>
    <source>
        <strain evidence="7 8">AR-2-6</strain>
    </source>
</reference>
<feature type="transmembrane region" description="Helical" evidence="5">
    <location>
        <begin position="234"/>
        <end position="253"/>
    </location>
</feature>
<feature type="transmembrane region" description="Helical" evidence="5">
    <location>
        <begin position="376"/>
        <end position="394"/>
    </location>
</feature>
<evidence type="ECO:0000256" key="2">
    <source>
        <dbReference type="ARBA" id="ARBA00022692"/>
    </source>
</evidence>
<feature type="transmembrane region" description="Helical" evidence="5">
    <location>
        <begin position="113"/>
        <end position="134"/>
    </location>
</feature>
<keyword evidence="2 5" id="KW-0812">Transmembrane</keyword>
<dbReference type="Pfam" id="PF04932">
    <property type="entry name" value="Wzy_C"/>
    <property type="match status" value="1"/>
</dbReference>
<feature type="transmembrane region" description="Helical" evidence="5">
    <location>
        <begin position="90"/>
        <end position="107"/>
    </location>
</feature>
<dbReference type="InterPro" id="IPR007016">
    <property type="entry name" value="O-antigen_ligase-rel_domated"/>
</dbReference>
<evidence type="ECO:0000256" key="4">
    <source>
        <dbReference type="ARBA" id="ARBA00023136"/>
    </source>
</evidence>
<dbReference type="Gene3D" id="1.25.40.10">
    <property type="entry name" value="Tetratricopeptide repeat domain"/>
    <property type="match status" value="1"/>
</dbReference>
<dbReference type="Proteomes" id="UP000310477">
    <property type="component" value="Unassembled WGS sequence"/>
</dbReference>
<feature type="transmembrane region" description="Helical" evidence="5">
    <location>
        <begin position="209"/>
        <end position="228"/>
    </location>
</feature>
<proteinExistence type="predicted"/>
<feature type="transmembrane region" description="Helical" evidence="5">
    <location>
        <begin position="406"/>
        <end position="425"/>
    </location>
</feature>
<evidence type="ECO:0000259" key="6">
    <source>
        <dbReference type="Pfam" id="PF04932"/>
    </source>
</evidence>
<keyword evidence="8" id="KW-1185">Reference proteome</keyword>
<feature type="transmembrane region" description="Helical" evidence="5">
    <location>
        <begin position="265"/>
        <end position="283"/>
    </location>
</feature>
<dbReference type="PANTHER" id="PTHR37422:SF23">
    <property type="entry name" value="TEICHURONIC ACID BIOSYNTHESIS PROTEIN TUAE"/>
    <property type="match status" value="1"/>
</dbReference>
<dbReference type="AlphaFoldDB" id="A0A4U1CBC0"/>
<evidence type="ECO:0000313" key="7">
    <source>
        <dbReference type="EMBL" id="TKC03228.1"/>
    </source>
</evidence>
<feature type="transmembrane region" description="Helical" evidence="5">
    <location>
        <begin position="50"/>
        <end position="69"/>
    </location>
</feature>
<feature type="domain" description="O-antigen ligase-related" evidence="6">
    <location>
        <begin position="217"/>
        <end position="380"/>
    </location>
</feature>
<dbReference type="GO" id="GO:0016020">
    <property type="term" value="C:membrane"/>
    <property type="evidence" value="ECO:0007669"/>
    <property type="project" value="UniProtKB-SubCell"/>
</dbReference>
<comment type="caution">
    <text evidence="7">The sequence shown here is derived from an EMBL/GenBank/DDBJ whole genome shotgun (WGS) entry which is preliminary data.</text>
</comment>
<evidence type="ECO:0000313" key="8">
    <source>
        <dbReference type="Proteomes" id="UP000310477"/>
    </source>
</evidence>
<dbReference type="GO" id="GO:0016874">
    <property type="term" value="F:ligase activity"/>
    <property type="evidence" value="ECO:0007669"/>
    <property type="project" value="UniProtKB-KW"/>
</dbReference>
<keyword evidence="7" id="KW-0436">Ligase</keyword>
<feature type="transmembrane region" description="Helical" evidence="5">
    <location>
        <begin position="187"/>
        <end position="204"/>
    </location>
</feature>
<comment type="subcellular location">
    <subcellularLocation>
        <location evidence="1">Membrane</location>
        <topology evidence="1">Multi-pass membrane protein</topology>
    </subcellularLocation>
</comment>
<evidence type="ECO:0000256" key="3">
    <source>
        <dbReference type="ARBA" id="ARBA00022989"/>
    </source>
</evidence>
<dbReference type="RefSeq" id="WP_136873631.1">
    <property type="nucleotide sequence ID" value="NZ_SWBO01000001.1"/>
</dbReference>
<keyword evidence="3 5" id="KW-1133">Transmembrane helix</keyword>
<dbReference type="OrthoDB" id="665122at2"/>
<dbReference type="InterPro" id="IPR051533">
    <property type="entry name" value="WaaL-like"/>
</dbReference>
<gene>
    <name evidence="7" type="ORF">FA045_01270</name>
</gene>
<keyword evidence="4 5" id="KW-0472">Membrane</keyword>
<feature type="transmembrane region" description="Helical" evidence="5">
    <location>
        <begin position="461"/>
        <end position="484"/>
    </location>
</feature>
<dbReference type="SUPFAM" id="SSF48452">
    <property type="entry name" value="TPR-like"/>
    <property type="match status" value="1"/>
</dbReference>
<dbReference type="InterPro" id="IPR011990">
    <property type="entry name" value="TPR-like_helical_dom_sf"/>
</dbReference>
<dbReference type="PANTHER" id="PTHR37422">
    <property type="entry name" value="TEICHURONIC ACID BIOSYNTHESIS PROTEIN TUAE"/>
    <property type="match status" value="1"/>
</dbReference>
<feature type="transmembrane region" description="Helical" evidence="5">
    <location>
        <begin position="21"/>
        <end position="38"/>
    </location>
</feature>